<dbReference type="AlphaFoldDB" id="A0A9N9FQ49"/>
<sequence length="128" mass="14122">MATATFSPGKFQVAGDMVFRQGPDGLVGLTCFFITGINPEYYYEYVIVNKCGARLYDLTPNLYFEYRTGGGILPYSTKLYKFNLDCKPDPDSDCSIPDGVLRAECDEGKGADLQIYQDGIPYALAPIS</sequence>
<proteinExistence type="predicted"/>
<comment type="caution">
    <text evidence="1">The sequence shown here is derived from an EMBL/GenBank/DDBJ whole genome shotgun (WGS) entry which is preliminary data.</text>
</comment>
<organism evidence="1 2">
    <name type="scientific">Diversispora eburnea</name>
    <dbReference type="NCBI Taxonomy" id="1213867"/>
    <lineage>
        <taxon>Eukaryota</taxon>
        <taxon>Fungi</taxon>
        <taxon>Fungi incertae sedis</taxon>
        <taxon>Mucoromycota</taxon>
        <taxon>Glomeromycotina</taxon>
        <taxon>Glomeromycetes</taxon>
        <taxon>Diversisporales</taxon>
        <taxon>Diversisporaceae</taxon>
        <taxon>Diversispora</taxon>
    </lineage>
</organism>
<dbReference type="EMBL" id="CAJVPK010000779">
    <property type="protein sequence ID" value="CAG8548573.1"/>
    <property type="molecule type" value="Genomic_DNA"/>
</dbReference>
<evidence type="ECO:0000313" key="1">
    <source>
        <dbReference type="EMBL" id="CAG8548573.1"/>
    </source>
</evidence>
<protein>
    <submittedName>
        <fullName evidence="1">7031_t:CDS:1</fullName>
    </submittedName>
</protein>
<reference evidence="1" key="1">
    <citation type="submission" date="2021-06" db="EMBL/GenBank/DDBJ databases">
        <authorList>
            <person name="Kallberg Y."/>
            <person name="Tangrot J."/>
            <person name="Rosling A."/>
        </authorList>
    </citation>
    <scope>NUCLEOTIDE SEQUENCE</scope>
    <source>
        <strain evidence="1">AZ414A</strain>
    </source>
</reference>
<accession>A0A9N9FQ49</accession>
<gene>
    <name evidence="1" type="ORF">DEBURN_LOCUS6984</name>
</gene>
<name>A0A9N9FQ49_9GLOM</name>
<evidence type="ECO:0000313" key="2">
    <source>
        <dbReference type="Proteomes" id="UP000789706"/>
    </source>
</evidence>
<dbReference type="Proteomes" id="UP000789706">
    <property type="component" value="Unassembled WGS sequence"/>
</dbReference>
<keyword evidence="2" id="KW-1185">Reference proteome</keyword>